<dbReference type="AlphaFoldDB" id="A0A3P7LXQ1"/>
<dbReference type="EMBL" id="UYRU01065646">
    <property type="protein sequence ID" value="VDN16387.1"/>
    <property type="molecule type" value="Genomic_DNA"/>
</dbReference>
<proteinExistence type="predicted"/>
<name>A0A3P7LXQ1_DIBLA</name>
<gene>
    <name evidence="2" type="ORF">DILT_LOCUS12218</name>
</gene>
<accession>A0A3P7LXQ1</accession>
<keyword evidence="3" id="KW-1185">Reference proteome</keyword>
<evidence type="ECO:0008006" key="4">
    <source>
        <dbReference type="Google" id="ProtNLM"/>
    </source>
</evidence>
<feature type="region of interest" description="Disordered" evidence="1">
    <location>
        <begin position="211"/>
        <end position="230"/>
    </location>
</feature>
<sequence>MPTSTSLACYNGGRRCRIPPNPPGYPPRNHEFLPFYRRPDPLLAPTPYQSGQDIPDLPPSDHTRYLLNFLSPETLDSVLEAGITIDTPFPIAHDQLLSLFGKPISESAAGAQFYQLEQTPQRSAMEFAKELQRLGRLAYPITPPMSRDQIVLDRFIAGLRDRAVTEHLVISRSLNLTAALQIFNRLTEFRSQEEKRKVTVPAPSRSSLVVIFNPSPNGRQETPTRPVPKSQPAVSILFSLRSPGTAMWT</sequence>
<organism evidence="2 3">
    <name type="scientific">Dibothriocephalus latus</name>
    <name type="common">Fish tapeworm</name>
    <name type="synonym">Diphyllobothrium latum</name>
    <dbReference type="NCBI Taxonomy" id="60516"/>
    <lineage>
        <taxon>Eukaryota</taxon>
        <taxon>Metazoa</taxon>
        <taxon>Spiralia</taxon>
        <taxon>Lophotrochozoa</taxon>
        <taxon>Platyhelminthes</taxon>
        <taxon>Cestoda</taxon>
        <taxon>Eucestoda</taxon>
        <taxon>Diphyllobothriidea</taxon>
        <taxon>Diphyllobothriidae</taxon>
        <taxon>Dibothriocephalus</taxon>
    </lineage>
</organism>
<dbReference type="Proteomes" id="UP000281553">
    <property type="component" value="Unassembled WGS sequence"/>
</dbReference>
<evidence type="ECO:0000313" key="2">
    <source>
        <dbReference type="EMBL" id="VDN16387.1"/>
    </source>
</evidence>
<dbReference type="OrthoDB" id="6283067at2759"/>
<feature type="compositionally biased region" description="Polar residues" evidence="1">
    <location>
        <begin position="214"/>
        <end position="223"/>
    </location>
</feature>
<evidence type="ECO:0000313" key="3">
    <source>
        <dbReference type="Proteomes" id="UP000281553"/>
    </source>
</evidence>
<protein>
    <recommendedName>
        <fullName evidence="4">Retrotransposon gag domain-containing protein</fullName>
    </recommendedName>
</protein>
<evidence type="ECO:0000256" key="1">
    <source>
        <dbReference type="SAM" id="MobiDB-lite"/>
    </source>
</evidence>
<reference evidence="2 3" key="1">
    <citation type="submission" date="2018-11" db="EMBL/GenBank/DDBJ databases">
        <authorList>
            <consortium name="Pathogen Informatics"/>
        </authorList>
    </citation>
    <scope>NUCLEOTIDE SEQUENCE [LARGE SCALE GENOMIC DNA]</scope>
</reference>